<comment type="subcellular location">
    <subcellularLocation>
        <location evidence="3">Cytoplasm</location>
    </subcellularLocation>
</comment>
<dbReference type="Pfam" id="PF00160">
    <property type="entry name" value="Pro_isomerase"/>
    <property type="match status" value="1"/>
</dbReference>
<dbReference type="GO" id="GO:0005737">
    <property type="term" value="C:cytoplasm"/>
    <property type="evidence" value="ECO:0007669"/>
    <property type="project" value="UniProtKB-SubCell"/>
</dbReference>
<evidence type="ECO:0000256" key="5">
    <source>
        <dbReference type="ARBA" id="ARBA00013194"/>
    </source>
</evidence>
<dbReference type="FunFam" id="1.25.40.10:FF:000029">
    <property type="entry name" value="peptidyl-prolyl cis-trans isomerase D"/>
    <property type="match status" value="1"/>
</dbReference>
<comment type="similarity">
    <text evidence="4">Belongs to the cyclophilin-type PPIase family. PPIase D subfamily.</text>
</comment>
<protein>
    <recommendedName>
        <fullName evidence="5">peptidylprolyl isomerase</fullName>
        <ecNumber evidence="5">5.2.1.8</ecNumber>
    </recommendedName>
</protein>
<dbReference type="PRINTS" id="PR00153">
    <property type="entry name" value="CSAPPISMRASE"/>
</dbReference>
<evidence type="ECO:0000313" key="13">
    <source>
        <dbReference type="EMBL" id="KAK0387308.1"/>
    </source>
</evidence>
<dbReference type="PANTHER" id="PTHR11071">
    <property type="entry name" value="PEPTIDYL-PROLYL CIS-TRANS ISOMERASE"/>
    <property type="match status" value="1"/>
</dbReference>
<dbReference type="AlphaFoldDB" id="A0AA39GH87"/>
<evidence type="ECO:0000256" key="10">
    <source>
        <dbReference type="ARBA" id="ARBA00023235"/>
    </source>
</evidence>
<dbReference type="InterPro" id="IPR029000">
    <property type="entry name" value="Cyclophilin-like_dom_sf"/>
</dbReference>
<dbReference type="PANTHER" id="PTHR11071:SF561">
    <property type="entry name" value="PEPTIDYL-PROLYL CIS-TRANS ISOMERASE D-RELATED"/>
    <property type="match status" value="1"/>
</dbReference>
<dbReference type="GO" id="GO:0042026">
    <property type="term" value="P:protein refolding"/>
    <property type="evidence" value="ECO:0007669"/>
    <property type="project" value="UniProtKB-ARBA"/>
</dbReference>
<dbReference type="PROSITE" id="PS50072">
    <property type="entry name" value="CSA_PPIASE_2"/>
    <property type="match status" value="1"/>
</dbReference>
<keyword evidence="7" id="KW-0677">Repeat</keyword>
<evidence type="ECO:0000256" key="6">
    <source>
        <dbReference type="ARBA" id="ARBA00022490"/>
    </source>
</evidence>
<keyword evidence="14" id="KW-1185">Reference proteome</keyword>
<dbReference type="Gene3D" id="1.25.40.10">
    <property type="entry name" value="Tetratricopeptide repeat domain"/>
    <property type="match status" value="1"/>
</dbReference>
<reference evidence="13" key="1">
    <citation type="submission" date="2022-10" db="EMBL/GenBank/DDBJ databases">
        <title>Determination and structural analysis of whole genome sequence of Sarocladium strictum F4-1.</title>
        <authorList>
            <person name="Hu L."/>
            <person name="Jiang Y."/>
        </authorList>
    </citation>
    <scope>NUCLEOTIDE SEQUENCE</scope>
    <source>
        <strain evidence="13">F4-1</strain>
    </source>
</reference>
<dbReference type="InterPro" id="IPR002130">
    <property type="entry name" value="Cyclophilin-type_PPIase_dom"/>
</dbReference>
<name>A0AA39GH87_SARSR</name>
<feature type="domain" description="PPIase cyclophilin-type" evidence="12">
    <location>
        <begin position="13"/>
        <end position="177"/>
    </location>
</feature>
<dbReference type="Proteomes" id="UP001175261">
    <property type="component" value="Unassembled WGS sequence"/>
</dbReference>
<keyword evidence="6" id="KW-0963">Cytoplasm</keyword>
<dbReference type="EMBL" id="JAPDFR010000004">
    <property type="protein sequence ID" value="KAK0387308.1"/>
    <property type="molecule type" value="Genomic_DNA"/>
</dbReference>
<dbReference type="SUPFAM" id="SSF48452">
    <property type="entry name" value="TPR-like"/>
    <property type="match status" value="1"/>
</dbReference>
<evidence type="ECO:0000256" key="3">
    <source>
        <dbReference type="ARBA" id="ARBA00004496"/>
    </source>
</evidence>
<proteinExistence type="inferred from homology"/>
<dbReference type="PROSITE" id="PS50005">
    <property type="entry name" value="TPR"/>
    <property type="match status" value="1"/>
</dbReference>
<dbReference type="GO" id="GO:0016018">
    <property type="term" value="F:cyclosporin A binding"/>
    <property type="evidence" value="ECO:0007669"/>
    <property type="project" value="TreeGrafter"/>
</dbReference>
<dbReference type="InterPro" id="IPR011990">
    <property type="entry name" value="TPR-like_helical_dom_sf"/>
</dbReference>
<dbReference type="InterPro" id="IPR020892">
    <property type="entry name" value="Cyclophilin-type_PPIase_CS"/>
</dbReference>
<dbReference type="SMART" id="SM00028">
    <property type="entry name" value="TPR"/>
    <property type="match status" value="3"/>
</dbReference>
<keyword evidence="8 11" id="KW-0802">TPR repeat</keyword>
<evidence type="ECO:0000259" key="12">
    <source>
        <dbReference type="PROSITE" id="PS50072"/>
    </source>
</evidence>
<sequence length="374" mass="40547">MASEQNGARPRVYFDISIGGKEAGRITMELYSDLVPKTAENFRSLCTGEKGLGKAGKPLHYKGSTFHRVIKQFMIQGGDFTAGNGTGGESIYGAKFEDEAFVKTHDKPFLLSMANAGKDTNGSQFFITTVATPHLDNKHVVFGHVLNGKGIVRQIENLPTEAGDKPSKDVVISDCGELTGDAALAADVKQPDAMGDTYEDFPEDALEAGQSLDAKTVIKIATDCKGFGNTAFKAGNLDIALEKYEKGLRYLNEDPDLDDEPPTTKPELDALRFSLHNNAAMVNLKVKSWDDAVRHAGAALDVAGTKPEDRAKAYFRKGSAEVQLKDDEAALKAFEEAFKLKSNDPAIINERNAVKARIAAKTAKEKAAYKKFFS</sequence>
<dbReference type="SUPFAM" id="SSF50891">
    <property type="entry name" value="Cyclophilin-like"/>
    <property type="match status" value="1"/>
</dbReference>
<dbReference type="Gene3D" id="2.40.100.10">
    <property type="entry name" value="Cyclophilin-like"/>
    <property type="match status" value="1"/>
</dbReference>
<dbReference type="InterPro" id="IPR019734">
    <property type="entry name" value="TPR_rpt"/>
</dbReference>
<organism evidence="13 14">
    <name type="scientific">Sarocladium strictum</name>
    <name type="common">Black bundle disease fungus</name>
    <name type="synonym">Acremonium strictum</name>
    <dbReference type="NCBI Taxonomy" id="5046"/>
    <lineage>
        <taxon>Eukaryota</taxon>
        <taxon>Fungi</taxon>
        <taxon>Dikarya</taxon>
        <taxon>Ascomycota</taxon>
        <taxon>Pezizomycotina</taxon>
        <taxon>Sordariomycetes</taxon>
        <taxon>Hypocreomycetidae</taxon>
        <taxon>Hypocreales</taxon>
        <taxon>Sarocladiaceae</taxon>
        <taxon>Sarocladium</taxon>
    </lineage>
</organism>
<evidence type="ECO:0000256" key="2">
    <source>
        <dbReference type="ARBA" id="ARBA00002388"/>
    </source>
</evidence>
<evidence type="ECO:0000256" key="11">
    <source>
        <dbReference type="PROSITE-ProRule" id="PRU00339"/>
    </source>
</evidence>
<feature type="repeat" description="TPR" evidence="11">
    <location>
        <begin position="311"/>
        <end position="344"/>
    </location>
</feature>
<comment type="caution">
    <text evidence="13">The sequence shown here is derived from an EMBL/GenBank/DDBJ whole genome shotgun (WGS) entry which is preliminary data.</text>
</comment>
<evidence type="ECO:0000256" key="8">
    <source>
        <dbReference type="ARBA" id="ARBA00022803"/>
    </source>
</evidence>
<keyword evidence="10" id="KW-0413">Isomerase</keyword>
<dbReference type="PROSITE" id="PS00170">
    <property type="entry name" value="CSA_PPIASE_1"/>
    <property type="match status" value="1"/>
</dbReference>
<dbReference type="FunFam" id="2.40.100.10:FF:000009">
    <property type="entry name" value="Peptidyl-prolyl cis-trans isomerase D"/>
    <property type="match status" value="1"/>
</dbReference>
<dbReference type="CDD" id="cd01926">
    <property type="entry name" value="cyclophilin_ABH_like"/>
    <property type="match status" value="1"/>
</dbReference>
<gene>
    <name evidence="13" type="ORF">NLU13_5621</name>
</gene>
<dbReference type="GO" id="GO:0051082">
    <property type="term" value="F:unfolded protein binding"/>
    <property type="evidence" value="ECO:0007669"/>
    <property type="project" value="UniProtKB-ARBA"/>
</dbReference>
<evidence type="ECO:0000256" key="4">
    <source>
        <dbReference type="ARBA" id="ARBA00010898"/>
    </source>
</evidence>
<evidence type="ECO:0000256" key="9">
    <source>
        <dbReference type="ARBA" id="ARBA00023110"/>
    </source>
</evidence>
<evidence type="ECO:0000256" key="7">
    <source>
        <dbReference type="ARBA" id="ARBA00022737"/>
    </source>
</evidence>
<dbReference type="EC" id="5.2.1.8" evidence="5"/>
<dbReference type="GO" id="GO:0003755">
    <property type="term" value="F:peptidyl-prolyl cis-trans isomerase activity"/>
    <property type="evidence" value="ECO:0007669"/>
    <property type="project" value="UniProtKB-KW"/>
</dbReference>
<comment type="catalytic activity">
    <reaction evidence="1">
        <text>[protein]-peptidylproline (omega=180) = [protein]-peptidylproline (omega=0)</text>
        <dbReference type="Rhea" id="RHEA:16237"/>
        <dbReference type="Rhea" id="RHEA-COMP:10747"/>
        <dbReference type="Rhea" id="RHEA-COMP:10748"/>
        <dbReference type="ChEBI" id="CHEBI:83833"/>
        <dbReference type="ChEBI" id="CHEBI:83834"/>
        <dbReference type="EC" id="5.2.1.8"/>
    </reaction>
</comment>
<comment type="function">
    <text evidence="2">PPIases accelerate the folding of proteins. It catalyzes the cis-trans isomerization of proline imidic peptide bonds in oligopeptides.</text>
</comment>
<evidence type="ECO:0000313" key="14">
    <source>
        <dbReference type="Proteomes" id="UP001175261"/>
    </source>
</evidence>
<evidence type="ECO:0000256" key="1">
    <source>
        <dbReference type="ARBA" id="ARBA00000971"/>
    </source>
</evidence>
<keyword evidence="9" id="KW-0697">Rotamase</keyword>
<accession>A0AA39GH87</accession>